<dbReference type="EMBL" id="JAKZGP010000008">
    <property type="protein sequence ID" value="MCH7408775.1"/>
    <property type="molecule type" value="Genomic_DNA"/>
</dbReference>
<proteinExistence type="predicted"/>
<evidence type="ECO:0000313" key="1">
    <source>
        <dbReference type="EMBL" id="MCH7408775.1"/>
    </source>
</evidence>
<evidence type="ECO:0000313" key="2">
    <source>
        <dbReference type="Proteomes" id="UP001165489"/>
    </source>
</evidence>
<dbReference type="InterPro" id="IPR021272">
    <property type="entry name" value="DUF2851"/>
</dbReference>
<dbReference type="Pfam" id="PF11013">
    <property type="entry name" value="DUF2851"/>
    <property type="match status" value="1"/>
</dbReference>
<dbReference type="RefSeq" id="WP_241347185.1">
    <property type="nucleotide sequence ID" value="NZ_JAKZGP010000008.1"/>
</dbReference>
<sequence>MKFQEDFLQTVWKYQYFDKRRLDTSSGDSIQIKKIGFHNFYEGLDFLESNVQS</sequence>
<keyword evidence="2" id="KW-1185">Reference proteome</keyword>
<organism evidence="1 2">
    <name type="scientific">Belliella filtrata</name>
    <dbReference type="NCBI Taxonomy" id="2923435"/>
    <lineage>
        <taxon>Bacteria</taxon>
        <taxon>Pseudomonadati</taxon>
        <taxon>Bacteroidota</taxon>
        <taxon>Cytophagia</taxon>
        <taxon>Cytophagales</taxon>
        <taxon>Cyclobacteriaceae</taxon>
        <taxon>Belliella</taxon>
    </lineage>
</organism>
<protein>
    <submittedName>
        <fullName evidence="1">DUF2851 family protein</fullName>
    </submittedName>
</protein>
<reference evidence="1" key="1">
    <citation type="submission" date="2022-03" db="EMBL/GenBank/DDBJ databases">
        <title>De novo assembled genomes of Belliella spp. (Cyclobacteriaceae) strains.</title>
        <authorList>
            <person name="Szabo A."/>
            <person name="Korponai K."/>
            <person name="Felfoldi T."/>
        </authorList>
    </citation>
    <scope>NUCLEOTIDE SEQUENCE</scope>
    <source>
        <strain evidence="1">DSM 111904</strain>
    </source>
</reference>
<dbReference type="Proteomes" id="UP001165489">
    <property type="component" value="Unassembled WGS sequence"/>
</dbReference>
<gene>
    <name evidence="1" type="ORF">MM239_05165</name>
</gene>
<accession>A0ABS9UYG0</accession>
<comment type="caution">
    <text evidence="1">The sequence shown here is derived from an EMBL/GenBank/DDBJ whole genome shotgun (WGS) entry which is preliminary data.</text>
</comment>
<name>A0ABS9UYG0_9BACT</name>